<protein>
    <submittedName>
        <fullName evidence="2">Uncharacterized protein</fullName>
    </submittedName>
</protein>
<keyword evidence="1" id="KW-1133">Transmembrane helix</keyword>
<keyword evidence="1" id="KW-0812">Transmembrane</keyword>
<keyword evidence="1" id="KW-0472">Membrane</keyword>
<evidence type="ECO:0000313" key="2">
    <source>
        <dbReference type="EMBL" id="MBE5727997.1"/>
    </source>
</evidence>
<proteinExistence type="predicted"/>
<feature type="transmembrane region" description="Helical" evidence="1">
    <location>
        <begin position="76"/>
        <end position="100"/>
    </location>
</feature>
<name>A0A8T3UX19_9ARCH</name>
<dbReference type="Proteomes" id="UP000763484">
    <property type="component" value="Unassembled WGS sequence"/>
</dbReference>
<reference evidence="2 3" key="1">
    <citation type="submission" date="2020-09" db="EMBL/GenBank/DDBJ databases">
        <title>Genomic characterization of a novel Parvarchaeota family in acid mine drainage sediments.</title>
        <authorList>
            <person name="Luo Z.-H."/>
        </authorList>
    </citation>
    <scope>NUCLEOTIDE SEQUENCE [LARGE SCALE GENOMIC DNA]</scope>
    <source>
        <strain evidence="2">TL1-5_bins.178</strain>
    </source>
</reference>
<organism evidence="2 3">
    <name type="scientific">Candidatus Acidifodinimicrobium mancum</name>
    <dbReference type="NCBI Taxonomy" id="2898728"/>
    <lineage>
        <taxon>Archaea</taxon>
        <taxon>Candidatus Parvarchaeota</taxon>
        <taxon>Candidatus Acidifodinimicrobiaceae</taxon>
        <taxon>Candidatus Acidifodinimicrobium</taxon>
    </lineage>
</organism>
<gene>
    <name evidence="2" type="ORF">IHE50_01095</name>
</gene>
<feature type="transmembrane region" description="Helical" evidence="1">
    <location>
        <begin position="6"/>
        <end position="28"/>
    </location>
</feature>
<dbReference type="AlphaFoldDB" id="A0A8T3UX19"/>
<comment type="caution">
    <text evidence="2">The sequence shown here is derived from an EMBL/GenBank/DDBJ whole genome shotgun (WGS) entry which is preliminary data.</text>
</comment>
<accession>A0A8T3UX19</accession>
<feature type="transmembrane region" description="Helical" evidence="1">
    <location>
        <begin position="49"/>
        <end position="70"/>
    </location>
</feature>
<evidence type="ECO:0000256" key="1">
    <source>
        <dbReference type="SAM" id="Phobius"/>
    </source>
</evidence>
<sequence length="110" mass="12269">MIDYSELLAIILALSGTLIFVSTSLFYVALNRNKDASIARIRLYRHSTVLFSSLLFLNVLFAMGFVFSVFSPSSDVNLIGVLVYALGISIFFIVLTRVILRETSRGIKKV</sequence>
<dbReference type="EMBL" id="JADFAQ010000018">
    <property type="protein sequence ID" value="MBE5727997.1"/>
    <property type="molecule type" value="Genomic_DNA"/>
</dbReference>
<evidence type="ECO:0000313" key="3">
    <source>
        <dbReference type="Proteomes" id="UP000763484"/>
    </source>
</evidence>